<accession>A0ACC0UVJ4</accession>
<evidence type="ECO:0000313" key="2">
    <source>
        <dbReference type="Proteomes" id="UP001163324"/>
    </source>
</evidence>
<gene>
    <name evidence="1" type="ORF">N3K66_006469</name>
</gene>
<evidence type="ECO:0000313" key="1">
    <source>
        <dbReference type="EMBL" id="KAI9898109.1"/>
    </source>
</evidence>
<protein>
    <submittedName>
        <fullName evidence="1">Uncharacterized protein</fullName>
    </submittedName>
</protein>
<reference evidence="1" key="1">
    <citation type="submission" date="2022-10" db="EMBL/GenBank/DDBJ databases">
        <title>Complete Genome of Trichothecium roseum strain YXFP-22015, a Plant Pathogen Isolated from Citrus.</title>
        <authorList>
            <person name="Wang Y."/>
            <person name="Zhu L."/>
        </authorList>
    </citation>
    <scope>NUCLEOTIDE SEQUENCE</scope>
    <source>
        <strain evidence="1">YXFP-22015</strain>
    </source>
</reference>
<dbReference type="Proteomes" id="UP001163324">
    <property type="component" value="Chromosome 6"/>
</dbReference>
<dbReference type="EMBL" id="CM047945">
    <property type="protein sequence ID" value="KAI9898109.1"/>
    <property type="molecule type" value="Genomic_DNA"/>
</dbReference>
<organism evidence="1 2">
    <name type="scientific">Trichothecium roseum</name>
    <dbReference type="NCBI Taxonomy" id="47278"/>
    <lineage>
        <taxon>Eukaryota</taxon>
        <taxon>Fungi</taxon>
        <taxon>Dikarya</taxon>
        <taxon>Ascomycota</taxon>
        <taxon>Pezizomycotina</taxon>
        <taxon>Sordariomycetes</taxon>
        <taxon>Hypocreomycetidae</taxon>
        <taxon>Hypocreales</taxon>
        <taxon>Hypocreales incertae sedis</taxon>
        <taxon>Trichothecium</taxon>
    </lineage>
</organism>
<proteinExistence type="predicted"/>
<name>A0ACC0UVJ4_9HYPO</name>
<comment type="caution">
    <text evidence="1">The sequence shown here is derived from an EMBL/GenBank/DDBJ whole genome shotgun (WGS) entry which is preliminary data.</text>
</comment>
<sequence length="738" mass="83803">MARTRALSANATAHRNRSRPNTGSTRKSRTSLPRRSKYTATQRLAESDAEDDQDDTVESDTLGGDGESDDEDALSLEDDDDDDDDYDLAIAPKRRKIEVLIPAPPKSRGTPRKRNTRTRVSSGASSGASPQGGNKRGPPRFVRASPKTSKVSPRKSKIEVVTVPDGVIPDWKSPRIPFTAWSDVFHYASDAAEDTSWLLNTATICRAFFEPAMSVLYRVISLKTASKARKLHASLERSPDETLLNYRIKAKSLAYCIDVRPLAPIHQFLKFLPNLRELVIYTRLDEPPYRSFDVTTRWKYSQELFHALHAPPEGSEKAEATPMPRSLKHWEWSGRFLEGYVTDVVDMQRIHKMSAFDHLTSLSFTNFQVPSLNKRAADLDEEEDGSHPEDDAFVDAVADSLQPLTNLTRLSFESSTALTSRLLMKLPTTLEHFQMINCWEITSEDLQEFLATHGSQMQSLILKHNISLNLDFLPTLGQSCPKLQDLSMDMVYFRTHDSFDDSQPDYDFVLHADSVPHWPKTLRSVSIEHIRGWDIDIAEMFLQSLVDSAPDLADLRHINIKTMLSIPWQTRAQLRGEWRDKFEAVFLRQCDPPKLHRTIHQNPDDTGQNEPMRQKKKKRHSSPSRRSGRIAAHASDSDRNGHGLRKRGKPTYHVPDTDEDDLSESEPESDMGDEATGNDDNMNEGTKDEDRVSFVQGKCQTVNILFDNQKVREMQYGMEDFNDEDNNESSDQEWDGND</sequence>
<keyword evidence="2" id="KW-1185">Reference proteome</keyword>